<feature type="region of interest" description="Disordered" evidence="1">
    <location>
        <begin position="21"/>
        <end position="63"/>
    </location>
</feature>
<evidence type="ECO:0000256" key="1">
    <source>
        <dbReference type="SAM" id="MobiDB-lite"/>
    </source>
</evidence>
<reference evidence="2 3" key="1">
    <citation type="submission" date="2017-12" db="EMBL/GenBank/DDBJ databases">
        <title>Integrating genomic resources of turbot (Scophthalmus maximus) in depth evaluation of genetic and physical mapping variation across individuals.</title>
        <authorList>
            <person name="Martinez P."/>
        </authorList>
    </citation>
    <scope>NUCLEOTIDE SEQUENCE [LARGE SCALE GENOMIC DNA]</scope>
</reference>
<dbReference type="EMBL" id="CP026245">
    <property type="protein sequence ID" value="AWO99344.1"/>
    <property type="molecule type" value="Genomic_DNA"/>
</dbReference>
<accession>A0A2U9B5Y7</accession>
<name>A0A2U9B5Y7_SCOMX</name>
<protein>
    <submittedName>
        <fullName evidence="2">Uncharacterized protein</fullName>
    </submittedName>
</protein>
<evidence type="ECO:0000313" key="2">
    <source>
        <dbReference type="EMBL" id="AWO99344.1"/>
    </source>
</evidence>
<gene>
    <name evidence="2" type="ORF">SMAX5B_000620</name>
</gene>
<proteinExistence type="predicted"/>
<feature type="region of interest" description="Disordered" evidence="1">
    <location>
        <begin position="89"/>
        <end position="129"/>
    </location>
</feature>
<dbReference type="Proteomes" id="UP000246464">
    <property type="component" value="Chromosome 3"/>
</dbReference>
<feature type="compositionally biased region" description="Basic and acidic residues" evidence="1">
    <location>
        <begin position="24"/>
        <end position="48"/>
    </location>
</feature>
<evidence type="ECO:0000313" key="3">
    <source>
        <dbReference type="Proteomes" id="UP000246464"/>
    </source>
</evidence>
<dbReference type="AlphaFoldDB" id="A0A2U9B5Y7"/>
<organism evidence="2 3">
    <name type="scientific">Scophthalmus maximus</name>
    <name type="common">Turbot</name>
    <name type="synonym">Psetta maxima</name>
    <dbReference type="NCBI Taxonomy" id="52904"/>
    <lineage>
        <taxon>Eukaryota</taxon>
        <taxon>Metazoa</taxon>
        <taxon>Chordata</taxon>
        <taxon>Craniata</taxon>
        <taxon>Vertebrata</taxon>
        <taxon>Euteleostomi</taxon>
        <taxon>Actinopterygii</taxon>
        <taxon>Neopterygii</taxon>
        <taxon>Teleostei</taxon>
        <taxon>Neoteleostei</taxon>
        <taxon>Acanthomorphata</taxon>
        <taxon>Carangaria</taxon>
        <taxon>Pleuronectiformes</taxon>
        <taxon>Pleuronectoidei</taxon>
        <taxon>Scophthalmidae</taxon>
        <taxon>Scophthalmus</taxon>
    </lineage>
</organism>
<feature type="compositionally biased region" description="Polar residues" evidence="1">
    <location>
        <begin position="101"/>
        <end position="115"/>
    </location>
</feature>
<sequence length="129" mass="14127">MRISLGPSRFIFRISESGSQRLRTQLDRRTTGESHESCDARVERREDGGDIEEPPCDGDSTMSERERIGQLRSNARSAAAAILAVYQSRFSPPGSDDEKSLTVNTNTGETVSISPSAGRWHQSLGSENA</sequence>
<keyword evidence="3" id="KW-1185">Reference proteome</keyword>